<reference evidence="2 3" key="1">
    <citation type="submission" date="2018-06" db="EMBL/GenBank/DDBJ databases">
        <title>Genomic Encyclopedia of Archaeal and Bacterial Type Strains, Phase II (KMG-II): from individual species to whole genera.</title>
        <authorList>
            <person name="Goeker M."/>
        </authorList>
    </citation>
    <scope>NUCLEOTIDE SEQUENCE [LARGE SCALE GENOMIC DNA]</scope>
    <source>
        <strain evidence="2 3">ATCC BAA-1881</strain>
    </source>
</reference>
<evidence type="ECO:0000313" key="2">
    <source>
        <dbReference type="EMBL" id="PZW18047.1"/>
    </source>
</evidence>
<feature type="non-terminal residue" evidence="2">
    <location>
        <position position="1"/>
    </location>
</feature>
<proteinExistence type="predicted"/>
<organism evidence="2 3">
    <name type="scientific">Thermosporothrix hazakensis</name>
    <dbReference type="NCBI Taxonomy" id="644383"/>
    <lineage>
        <taxon>Bacteria</taxon>
        <taxon>Bacillati</taxon>
        <taxon>Chloroflexota</taxon>
        <taxon>Ktedonobacteria</taxon>
        <taxon>Ktedonobacterales</taxon>
        <taxon>Thermosporotrichaceae</taxon>
        <taxon>Thermosporothrix</taxon>
    </lineage>
</organism>
<evidence type="ECO:0000256" key="1">
    <source>
        <dbReference type="SAM" id="MobiDB-lite"/>
    </source>
</evidence>
<dbReference type="AlphaFoldDB" id="A0A326TPX5"/>
<name>A0A326TPX5_THEHA</name>
<gene>
    <name evidence="2" type="ORF">EI42_06395</name>
</gene>
<accession>A0A326TPX5</accession>
<protein>
    <submittedName>
        <fullName evidence="2">Uncharacterized protein</fullName>
    </submittedName>
</protein>
<comment type="caution">
    <text evidence="2">The sequence shown here is derived from an EMBL/GenBank/DDBJ whole genome shotgun (WGS) entry which is preliminary data.</text>
</comment>
<sequence>EIVHLFGVSCATIKRYAKQQRETEELTPKAIPGRPATKGDA</sequence>
<evidence type="ECO:0000313" key="3">
    <source>
        <dbReference type="Proteomes" id="UP000248806"/>
    </source>
</evidence>
<dbReference type="EMBL" id="QKUF01000065">
    <property type="protein sequence ID" value="PZW18047.1"/>
    <property type="molecule type" value="Genomic_DNA"/>
</dbReference>
<dbReference type="Proteomes" id="UP000248806">
    <property type="component" value="Unassembled WGS sequence"/>
</dbReference>
<feature type="region of interest" description="Disordered" evidence="1">
    <location>
        <begin position="18"/>
        <end position="41"/>
    </location>
</feature>
<keyword evidence="3" id="KW-1185">Reference proteome</keyword>